<dbReference type="Proteomes" id="UP000821865">
    <property type="component" value="Chromosome 3"/>
</dbReference>
<dbReference type="EMBL" id="CM023472">
    <property type="protein sequence ID" value="KAH7959079.1"/>
    <property type="molecule type" value="Genomic_DNA"/>
</dbReference>
<proteinExistence type="predicted"/>
<evidence type="ECO:0000313" key="2">
    <source>
        <dbReference type="Proteomes" id="UP000821865"/>
    </source>
</evidence>
<protein>
    <submittedName>
        <fullName evidence="1">Uncharacterized protein</fullName>
    </submittedName>
</protein>
<organism evidence="1 2">
    <name type="scientific">Dermacentor silvarum</name>
    <name type="common">Tick</name>
    <dbReference type="NCBI Taxonomy" id="543639"/>
    <lineage>
        <taxon>Eukaryota</taxon>
        <taxon>Metazoa</taxon>
        <taxon>Ecdysozoa</taxon>
        <taxon>Arthropoda</taxon>
        <taxon>Chelicerata</taxon>
        <taxon>Arachnida</taxon>
        <taxon>Acari</taxon>
        <taxon>Parasitiformes</taxon>
        <taxon>Ixodida</taxon>
        <taxon>Ixodoidea</taxon>
        <taxon>Ixodidae</taxon>
        <taxon>Rhipicephalinae</taxon>
        <taxon>Dermacentor</taxon>
    </lineage>
</organism>
<evidence type="ECO:0000313" key="1">
    <source>
        <dbReference type="EMBL" id="KAH7959079.1"/>
    </source>
</evidence>
<sequence>MCLNPWPASGSESCPTRTLATMGLEPSSSTDHGSGQMCVIDPDGDALCLVSSLNAPFGARFLSEVTGVWYNNYMSAFSSPYEQSGYGMPSSENNYIRPGMRPLSSFCPTLIVDAKGNVIFATSATGGQAIISGVVQVLVRCLWMDHNVKQSVDAGRLHNQLHPEDVVYHENTTDKDVLAGLKWRGHELTPFTWPGAVVAVHRQSQGIYEACHDYRDGTVASSDGGELIGKPNLPL</sequence>
<reference evidence="1" key="1">
    <citation type="submission" date="2020-05" db="EMBL/GenBank/DDBJ databases">
        <title>Large-scale comparative analyses of tick genomes elucidate their genetic diversity and vector capacities.</title>
        <authorList>
            <person name="Jia N."/>
            <person name="Wang J."/>
            <person name="Shi W."/>
            <person name="Du L."/>
            <person name="Sun Y."/>
            <person name="Zhan W."/>
            <person name="Jiang J."/>
            <person name="Wang Q."/>
            <person name="Zhang B."/>
            <person name="Ji P."/>
            <person name="Sakyi L.B."/>
            <person name="Cui X."/>
            <person name="Yuan T."/>
            <person name="Jiang B."/>
            <person name="Yang W."/>
            <person name="Lam T.T.-Y."/>
            <person name="Chang Q."/>
            <person name="Ding S."/>
            <person name="Wang X."/>
            <person name="Zhu J."/>
            <person name="Ruan X."/>
            <person name="Zhao L."/>
            <person name="Wei J."/>
            <person name="Que T."/>
            <person name="Du C."/>
            <person name="Cheng J."/>
            <person name="Dai P."/>
            <person name="Han X."/>
            <person name="Huang E."/>
            <person name="Gao Y."/>
            <person name="Liu J."/>
            <person name="Shao H."/>
            <person name="Ye R."/>
            <person name="Li L."/>
            <person name="Wei W."/>
            <person name="Wang X."/>
            <person name="Wang C."/>
            <person name="Yang T."/>
            <person name="Huo Q."/>
            <person name="Li W."/>
            <person name="Guo W."/>
            <person name="Chen H."/>
            <person name="Zhou L."/>
            <person name="Ni X."/>
            <person name="Tian J."/>
            <person name="Zhou Y."/>
            <person name="Sheng Y."/>
            <person name="Liu T."/>
            <person name="Pan Y."/>
            <person name="Xia L."/>
            <person name="Li J."/>
            <person name="Zhao F."/>
            <person name="Cao W."/>
        </authorList>
    </citation>
    <scope>NUCLEOTIDE SEQUENCE</scope>
    <source>
        <strain evidence="1">Dsil-2018</strain>
    </source>
</reference>
<name>A0ACB8D3X2_DERSI</name>
<keyword evidence="2" id="KW-1185">Reference proteome</keyword>
<accession>A0ACB8D3X2</accession>
<gene>
    <name evidence="1" type="ORF">HPB49_008136</name>
</gene>
<comment type="caution">
    <text evidence="1">The sequence shown here is derived from an EMBL/GenBank/DDBJ whole genome shotgun (WGS) entry which is preliminary data.</text>
</comment>